<proteinExistence type="predicted"/>
<reference evidence="9 10" key="1">
    <citation type="submission" date="2024-03" db="EMBL/GenBank/DDBJ databases">
        <title>The genome assembly and annotation of the cricket Gryllus longicercus Weissman &amp; Gray.</title>
        <authorList>
            <person name="Szrajer S."/>
            <person name="Gray D."/>
            <person name="Ylla G."/>
        </authorList>
    </citation>
    <scope>NUCLEOTIDE SEQUENCE [LARGE SCALE GENOMIC DNA]</scope>
    <source>
        <strain evidence="9">DAG 2021-001</strain>
        <tissue evidence="9">Whole body minus gut</tissue>
    </source>
</reference>
<dbReference type="InterPro" id="IPR011076">
    <property type="entry name" value="Malate_synth_sf"/>
</dbReference>
<protein>
    <recommendedName>
        <fullName evidence="1">malate synthase</fullName>
        <ecNumber evidence="1">2.3.3.9</ecNumber>
    </recommendedName>
</protein>
<dbReference type="Proteomes" id="UP001378592">
    <property type="component" value="Unassembled WGS sequence"/>
</dbReference>
<comment type="catalytic activity">
    <reaction evidence="5">
        <text>glyoxylate + acetyl-CoA + H2O = (S)-malate + CoA + H(+)</text>
        <dbReference type="Rhea" id="RHEA:18181"/>
        <dbReference type="ChEBI" id="CHEBI:15377"/>
        <dbReference type="ChEBI" id="CHEBI:15378"/>
        <dbReference type="ChEBI" id="CHEBI:15589"/>
        <dbReference type="ChEBI" id="CHEBI:36655"/>
        <dbReference type="ChEBI" id="CHEBI:57287"/>
        <dbReference type="ChEBI" id="CHEBI:57288"/>
        <dbReference type="EC" id="2.3.3.9"/>
    </reaction>
</comment>
<evidence type="ECO:0000256" key="2">
    <source>
        <dbReference type="ARBA" id="ARBA00022435"/>
    </source>
</evidence>
<dbReference type="GO" id="GO:0006097">
    <property type="term" value="P:glyoxylate cycle"/>
    <property type="evidence" value="ECO:0007669"/>
    <property type="project" value="UniProtKB-KW"/>
</dbReference>
<dbReference type="InterPro" id="IPR046363">
    <property type="entry name" value="MS_N_TIM-barrel_dom"/>
</dbReference>
<dbReference type="GO" id="GO:0004474">
    <property type="term" value="F:malate synthase activity"/>
    <property type="evidence" value="ECO:0007669"/>
    <property type="project" value="UniProtKB-EC"/>
</dbReference>
<dbReference type="GO" id="GO:0005737">
    <property type="term" value="C:cytoplasm"/>
    <property type="evidence" value="ECO:0007669"/>
    <property type="project" value="TreeGrafter"/>
</dbReference>
<feature type="active site" description="Proton donor" evidence="6">
    <location>
        <position position="449"/>
    </location>
</feature>
<evidence type="ECO:0000313" key="10">
    <source>
        <dbReference type="Proteomes" id="UP001378592"/>
    </source>
</evidence>
<dbReference type="FunFam" id="3.20.20.360:FF:000001">
    <property type="entry name" value="Malate synthase"/>
    <property type="match status" value="1"/>
</dbReference>
<dbReference type="InterPro" id="IPR006252">
    <property type="entry name" value="Malate_synthA"/>
</dbReference>
<comment type="caution">
    <text evidence="9">The sequence shown here is derived from an EMBL/GenBank/DDBJ whole genome shotgun (WGS) entry which is preliminary data.</text>
</comment>
<evidence type="ECO:0000259" key="7">
    <source>
        <dbReference type="Pfam" id="PF01274"/>
    </source>
</evidence>
<name>A0AAN9VIK1_9ORTH</name>
<dbReference type="FunFam" id="1.20.1220.12:FF:000001">
    <property type="entry name" value="Malate synthase"/>
    <property type="match status" value="1"/>
</dbReference>
<evidence type="ECO:0000259" key="8">
    <source>
        <dbReference type="Pfam" id="PF20659"/>
    </source>
</evidence>
<evidence type="ECO:0000256" key="5">
    <source>
        <dbReference type="ARBA" id="ARBA00047918"/>
    </source>
</evidence>
<dbReference type="InterPro" id="IPR048355">
    <property type="entry name" value="MS_C"/>
</dbReference>
<dbReference type="EMBL" id="JAZDUA010000481">
    <property type="protein sequence ID" value="KAK7792003.1"/>
    <property type="molecule type" value="Genomic_DNA"/>
</dbReference>
<dbReference type="AlphaFoldDB" id="A0AAN9VIK1"/>
<keyword evidence="10" id="KW-1185">Reference proteome</keyword>
<evidence type="ECO:0000313" key="9">
    <source>
        <dbReference type="EMBL" id="KAK7792003.1"/>
    </source>
</evidence>
<dbReference type="GO" id="GO:0006099">
    <property type="term" value="P:tricarboxylic acid cycle"/>
    <property type="evidence" value="ECO:0007669"/>
    <property type="project" value="UniProtKB-KW"/>
</dbReference>
<dbReference type="Pfam" id="PF01274">
    <property type="entry name" value="MS_TIM-barrel"/>
    <property type="match status" value="1"/>
</dbReference>
<evidence type="ECO:0000256" key="1">
    <source>
        <dbReference type="ARBA" id="ARBA00012636"/>
    </source>
</evidence>
<evidence type="ECO:0000256" key="6">
    <source>
        <dbReference type="PIRSR" id="PIRSR001363-1"/>
    </source>
</evidence>
<accession>A0AAN9VIK1</accession>
<organism evidence="9 10">
    <name type="scientific">Gryllus longicercus</name>
    <dbReference type="NCBI Taxonomy" id="2509291"/>
    <lineage>
        <taxon>Eukaryota</taxon>
        <taxon>Metazoa</taxon>
        <taxon>Ecdysozoa</taxon>
        <taxon>Arthropoda</taxon>
        <taxon>Hexapoda</taxon>
        <taxon>Insecta</taxon>
        <taxon>Pterygota</taxon>
        <taxon>Neoptera</taxon>
        <taxon>Polyneoptera</taxon>
        <taxon>Orthoptera</taxon>
        <taxon>Ensifera</taxon>
        <taxon>Gryllidea</taxon>
        <taxon>Grylloidea</taxon>
        <taxon>Gryllidae</taxon>
        <taxon>Gryllinae</taxon>
        <taxon>Gryllus</taxon>
    </lineage>
</organism>
<dbReference type="Gene3D" id="3.20.20.360">
    <property type="entry name" value="Malate synthase, domain 3"/>
    <property type="match status" value="1"/>
</dbReference>
<gene>
    <name evidence="9" type="ORF">R5R35_004206</name>
</gene>
<dbReference type="InterPro" id="IPR001465">
    <property type="entry name" value="Malate_synthase_TIM"/>
</dbReference>
<keyword evidence="2" id="KW-0329">Glyoxylate bypass</keyword>
<dbReference type="InterPro" id="IPR044856">
    <property type="entry name" value="Malate_synth_C_sf"/>
</dbReference>
<dbReference type="SUPFAM" id="SSF51645">
    <property type="entry name" value="Malate synthase G"/>
    <property type="match status" value="1"/>
</dbReference>
<dbReference type="PANTHER" id="PTHR42902:SF2">
    <property type="entry name" value="MALATE SYNTHASE"/>
    <property type="match status" value="1"/>
</dbReference>
<keyword evidence="4" id="KW-0808">Transferase</keyword>
<dbReference type="EC" id="2.3.3.9" evidence="1"/>
<feature type="domain" description="Malate synthase C-terminal" evidence="8">
    <location>
        <begin position="416"/>
        <end position="533"/>
    </location>
</feature>
<evidence type="ECO:0000256" key="4">
    <source>
        <dbReference type="ARBA" id="ARBA00022679"/>
    </source>
</evidence>
<evidence type="ECO:0000256" key="3">
    <source>
        <dbReference type="ARBA" id="ARBA00022532"/>
    </source>
</evidence>
<dbReference type="PIRSF" id="PIRSF001363">
    <property type="entry name" value="Malate_synth"/>
    <property type="match status" value="1"/>
</dbReference>
<keyword evidence="3" id="KW-0816">Tricarboxylic acid cycle</keyword>
<sequence length="555" mass="63597">MKMIENTPSNPNDISITMEPCPEGLEAAYNTLYSPDAIQFIAELVSTFDTRIEQLYWKRLKTKCTYQKLDQLPKFRNSPERHEKHWKVAPLPQRLQNRHLDLGDVSPANTDHFKKALLADVQGIQVDFDDGHCPTWKNQLIGLYNIFKVVHGQFSGIPSLSTLPILMLRPRAWNMIEHNMMVNGKEVPGPLFDFGVLVFHNAHELFKEGSGPFFYLSKLEGADEAELWNDIFVWAQQKLQIPYGTIKACVLIENILSSFEMDEILYKLKDHSLGLNCGIWDYAASIISKFGHKKNFMLPDRNKYVNMSRHFLKSYMLLVIKTCHKRGAHATGGMAAQSLSMENTSRNSEIIENVCKSKLQEISAGVDGFMVYDIGLVPYINKLWKQHAPEPNQLSVLPNESVSPEDLLQMPTGGVTVNGMKHNVQVAILFIYYWFQGRGHFQFKGAVEDSATAEISRSQIWQWIRHKASMEDVNGIVSKHLVSKFASEFITECKKNNQFCNSIDDYQKIIAAKEIFLELVTKREFPDFITTFLNNNYIFWHFHKHSISSGPKCHL</sequence>
<dbReference type="Gene3D" id="1.20.1220.12">
    <property type="entry name" value="Malate synthase, domain III"/>
    <property type="match status" value="1"/>
</dbReference>
<feature type="domain" description="Malate synthase TIM barrel" evidence="7">
    <location>
        <begin position="166"/>
        <end position="409"/>
    </location>
</feature>
<dbReference type="Pfam" id="PF20659">
    <property type="entry name" value="MS_C"/>
    <property type="match status" value="1"/>
</dbReference>
<dbReference type="PANTHER" id="PTHR42902">
    <property type="entry name" value="MALATE SYNTHASE"/>
    <property type="match status" value="1"/>
</dbReference>
<feature type="active site" description="Proton acceptor" evidence="6">
    <location>
        <position position="169"/>
    </location>
</feature>